<dbReference type="KEGG" id="mbet:N8K70_01485"/>
<gene>
    <name evidence="2" type="ORF">N8K70_01485</name>
</gene>
<evidence type="ECO:0000313" key="2">
    <source>
        <dbReference type="EMBL" id="WOF23374.1"/>
    </source>
</evidence>
<dbReference type="PROSITE" id="PS50846">
    <property type="entry name" value="HMA_2"/>
    <property type="match status" value="1"/>
</dbReference>
<name>A0AA97FIQ9_9MICO</name>
<dbReference type="GO" id="GO:0046872">
    <property type="term" value="F:metal ion binding"/>
    <property type="evidence" value="ECO:0007669"/>
    <property type="project" value="InterPro"/>
</dbReference>
<dbReference type="AlphaFoldDB" id="A0AA97FIQ9"/>
<evidence type="ECO:0000259" key="1">
    <source>
        <dbReference type="PROSITE" id="PS50846"/>
    </source>
</evidence>
<accession>A0AA97FIQ9</accession>
<dbReference type="Gene3D" id="3.30.70.100">
    <property type="match status" value="1"/>
</dbReference>
<dbReference type="InterPro" id="IPR036163">
    <property type="entry name" value="HMA_dom_sf"/>
</dbReference>
<dbReference type="Proteomes" id="UP001305498">
    <property type="component" value="Chromosome"/>
</dbReference>
<reference evidence="2 3" key="1">
    <citation type="submission" date="2023-02" db="EMBL/GenBank/DDBJ databases">
        <title>Microbacterium betulae sp. nov., isolated from birch wood.</title>
        <authorList>
            <person name="Pasciak M."/>
            <person name="Pawlik K.J."/>
            <person name="Martynowski D."/>
            <person name="Laczmanski L."/>
            <person name="Ciekot J."/>
            <person name="Szponar B."/>
            <person name="Wojcik-Fatla A."/>
            <person name="Mackiewicz B."/>
            <person name="Farian E."/>
            <person name="Cholewa G."/>
            <person name="Cholewa A."/>
            <person name="Dutkiewicz J."/>
        </authorList>
    </citation>
    <scope>NUCLEOTIDE SEQUENCE [LARGE SCALE GENOMIC DNA]</scope>
    <source>
        <strain evidence="2 3">AB</strain>
    </source>
</reference>
<proteinExistence type="predicted"/>
<keyword evidence="3" id="KW-1185">Reference proteome</keyword>
<feature type="domain" description="HMA" evidence="1">
    <location>
        <begin position="2"/>
        <end position="69"/>
    </location>
</feature>
<organism evidence="2 3">
    <name type="scientific">Microbacterium betulae</name>
    <dbReference type="NCBI Taxonomy" id="2981139"/>
    <lineage>
        <taxon>Bacteria</taxon>
        <taxon>Bacillati</taxon>
        <taxon>Actinomycetota</taxon>
        <taxon>Actinomycetes</taxon>
        <taxon>Micrococcales</taxon>
        <taxon>Microbacteriaceae</taxon>
        <taxon>Microbacterium</taxon>
    </lineage>
</organism>
<dbReference type="CDD" id="cd00371">
    <property type="entry name" value="HMA"/>
    <property type="match status" value="1"/>
</dbReference>
<evidence type="ECO:0000313" key="3">
    <source>
        <dbReference type="Proteomes" id="UP001305498"/>
    </source>
</evidence>
<dbReference type="EMBL" id="CP118157">
    <property type="protein sequence ID" value="WOF23374.1"/>
    <property type="molecule type" value="Genomic_DNA"/>
</dbReference>
<dbReference type="Pfam" id="PF00403">
    <property type="entry name" value="HMA"/>
    <property type="match status" value="1"/>
</dbReference>
<dbReference type="SUPFAM" id="SSF55008">
    <property type="entry name" value="HMA, heavy metal-associated domain"/>
    <property type="match status" value="1"/>
</dbReference>
<sequence length="72" mass="7186">MAKTTYRVTGMTCEHCERAVDGEVSAIDGVAGVEVSAATGVLVVDTGVGSPADDDAVLAAVEEAGYEAARAV</sequence>
<protein>
    <submittedName>
        <fullName evidence="2">Heavy-metal-associated domain-containing protein</fullName>
    </submittedName>
</protein>
<dbReference type="RefSeq" id="WP_317139845.1">
    <property type="nucleotide sequence ID" value="NZ_CP118157.1"/>
</dbReference>
<dbReference type="InterPro" id="IPR006121">
    <property type="entry name" value="HMA_dom"/>
</dbReference>